<sequence>MPGLRARANSEAVHRELQHDATEQTPLIGNSSTQDGPSTSPSDQKSQKVAWLLCLSIFLGASAGGFSMMPLTQLLEDAVCRERGQNTELLPNLDDCKSSWVQSRVAYLLAISGTCDAICGFSAALPWGIVADRIGRKPVVVLALTGGSLVLVWWMIVLALHPALPLWTGWLGAMGLFIGGGTPIMNAAFFGITTDTTTEDERSLAFMRIHVVAMLGNLASPGLASVLINLVGPWPLLFVAVALLLSAGIPFIFIPETLRANGPDQTKTLTFSETLANARRSLSLLKSPWLALLFLTSLLSQPIAPATSVFLLQFVSKRYDIQVKNTGYVQTVSGSVQIFMVLLGLPILSRYILASRKNANSWKIMHAENEQKRDLVLARFSFILVILGTLGLAFSLSLGAFISGLVVLSLGSGYSSYTRGLMSLYVDKEQTSTLFSLVGMIDVLGAMYSGLTFAKLFSVGMDIGGVWLGLPFFVLALVTTVAMVPLFLLRLPESRKRASSHGSTAQNED</sequence>
<dbReference type="RefSeq" id="XP_044655736.1">
    <property type="nucleotide sequence ID" value="XM_044799801.1"/>
</dbReference>
<keyword evidence="4 6" id="KW-0472">Membrane</keyword>
<keyword evidence="3 6" id="KW-1133">Transmembrane helix</keyword>
<feature type="region of interest" description="Disordered" evidence="5">
    <location>
        <begin position="1"/>
        <end position="44"/>
    </location>
</feature>
<gene>
    <name evidence="7" type="ORF">CKM354_000456200</name>
</gene>
<evidence type="ECO:0000256" key="4">
    <source>
        <dbReference type="ARBA" id="ARBA00023136"/>
    </source>
</evidence>
<comment type="subcellular location">
    <subcellularLocation>
        <location evidence="1">Membrane</location>
        <topology evidence="1">Multi-pass membrane protein</topology>
    </subcellularLocation>
</comment>
<feature type="transmembrane region" description="Helical" evidence="6">
    <location>
        <begin position="105"/>
        <end position="127"/>
    </location>
</feature>
<feature type="transmembrane region" description="Helical" evidence="6">
    <location>
        <begin position="335"/>
        <end position="354"/>
    </location>
</feature>
<organism evidence="7 8">
    <name type="scientific">Cercospora kikuchii</name>
    <dbReference type="NCBI Taxonomy" id="84275"/>
    <lineage>
        <taxon>Eukaryota</taxon>
        <taxon>Fungi</taxon>
        <taxon>Dikarya</taxon>
        <taxon>Ascomycota</taxon>
        <taxon>Pezizomycotina</taxon>
        <taxon>Dothideomycetes</taxon>
        <taxon>Dothideomycetidae</taxon>
        <taxon>Mycosphaerellales</taxon>
        <taxon>Mycosphaerellaceae</taxon>
        <taxon>Cercospora</taxon>
    </lineage>
</organism>
<name>A0A9P3FFW3_9PEZI</name>
<feature type="transmembrane region" description="Helical" evidence="6">
    <location>
        <begin position="434"/>
        <end position="454"/>
    </location>
</feature>
<evidence type="ECO:0000313" key="8">
    <source>
        <dbReference type="Proteomes" id="UP000825890"/>
    </source>
</evidence>
<evidence type="ECO:0000256" key="1">
    <source>
        <dbReference type="ARBA" id="ARBA00004141"/>
    </source>
</evidence>
<dbReference type="AlphaFoldDB" id="A0A9P3FFW3"/>
<feature type="transmembrane region" description="Helical" evidence="6">
    <location>
        <begin position="205"/>
        <end position="228"/>
    </location>
</feature>
<feature type="compositionally biased region" description="Polar residues" evidence="5">
    <location>
        <begin position="23"/>
        <end position="44"/>
    </location>
</feature>
<evidence type="ECO:0000256" key="6">
    <source>
        <dbReference type="SAM" id="Phobius"/>
    </source>
</evidence>
<dbReference type="OrthoDB" id="194139at2759"/>
<dbReference type="InterPro" id="IPR036259">
    <property type="entry name" value="MFS_trans_sf"/>
</dbReference>
<feature type="transmembrane region" description="Helical" evidence="6">
    <location>
        <begin position="170"/>
        <end position="193"/>
    </location>
</feature>
<reference evidence="7 8" key="1">
    <citation type="submission" date="2021-01" db="EMBL/GenBank/DDBJ databases">
        <title>Cercospora kikuchii MAFF 305040 whole genome shotgun sequence.</title>
        <authorList>
            <person name="Kashiwa T."/>
            <person name="Suzuki T."/>
        </authorList>
    </citation>
    <scope>NUCLEOTIDE SEQUENCE [LARGE SCALE GENOMIC DNA]</scope>
    <source>
        <strain evidence="7 8">MAFF 305040</strain>
    </source>
</reference>
<feature type="transmembrane region" description="Helical" evidence="6">
    <location>
        <begin position="49"/>
        <end position="69"/>
    </location>
</feature>
<dbReference type="SUPFAM" id="SSF103473">
    <property type="entry name" value="MFS general substrate transporter"/>
    <property type="match status" value="1"/>
</dbReference>
<evidence type="ECO:0000256" key="2">
    <source>
        <dbReference type="ARBA" id="ARBA00022692"/>
    </source>
</evidence>
<feature type="transmembrane region" description="Helical" evidence="6">
    <location>
        <begin position="139"/>
        <end position="164"/>
    </location>
</feature>
<dbReference type="PANTHER" id="PTHR23507:SF1">
    <property type="entry name" value="FI18259P1-RELATED"/>
    <property type="match status" value="1"/>
</dbReference>
<feature type="transmembrane region" description="Helical" evidence="6">
    <location>
        <begin position="466"/>
        <end position="489"/>
    </location>
</feature>
<feature type="transmembrane region" description="Helical" evidence="6">
    <location>
        <begin position="289"/>
        <end position="315"/>
    </location>
</feature>
<protein>
    <recommendedName>
        <fullName evidence="9">Major facilitator superfamily (MFS) profile domain-containing protein</fullName>
    </recommendedName>
</protein>
<dbReference type="Proteomes" id="UP000825890">
    <property type="component" value="Unassembled WGS sequence"/>
</dbReference>
<dbReference type="GO" id="GO:0022857">
    <property type="term" value="F:transmembrane transporter activity"/>
    <property type="evidence" value="ECO:0007669"/>
    <property type="project" value="InterPro"/>
</dbReference>
<comment type="caution">
    <text evidence="7">The sequence shown here is derived from an EMBL/GenBank/DDBJ whole genome shotgun (WGS) entry which is preliminary data.</text>
</comment>
<dbReference type="Pfam" id="PF07690">
    <property type="entry name" value="MFS_1"/>
    <property type="match status" value="1"/>
</dbReference>
<proteinExistence type="predicted"/>
<dbReference type="InterPro" id="IPR011701">
    <property type="entry name" value="MFS"/>
</dbReference>
<keyword evidence="2 6" id="KW-0812">Transmembrane</keyword>
<feature type="transmembrane region" description="Helical" evidence="6">
    <location>
        <begin position="234"/>
        <end position="254"/>
    </location>
</feature>
<dbReference type="EMBL" id="BOLY01000003">
    <property type="protein sequence ID" value="GIZ41249.1"/>
    <property type="molecule type" value="Genomic_DNA"/>
</dbReference>
<dbReference type="PANTHER" id="PTHR23507">
    <property type="entry name" value="ZGC:174356"/>
    <property type="match status" value="1"/>
</dbReference>
<dbReference type="Gene3D" id="1.20.1250.20">
    <property type="entry name" value="MFS general substrate transporter like domains"/>
    <property type="match status" value="2"/>
</dbReference>
<feature type="compositionally biased region" description="Basic and acidic residues" evidence="5">
    <location>
        <begin position="12"/>
        <end position="22"/>
    </location>
</feature>
<evidence type="ECO:0000256" key="3">
    <source>
        <dbReference type="ARBA" id="ARBA00022989"/>
    </source>
</evidence>
<feature type="transmembrane region" description="Helical" evidence="6">
    <location>
        <begin position="400"/>
        <end position="422"/>
    </location>
</feature>
<evidence type="ECO:0000256" key="5">
    <source>
        <dbReference type="SAM" id="MobiDB-lite"/>
    </source>
</evidence>
<feature type="transmembrane region" description="Helical" evidence="6">
    <location>
        <begin position="375"/>
        <end position="394"/>
    </location>
</feature>
<accession>A0A9P3FFW3</accession>
<dbReference type="GeneID" id="68290137"/>
<keyword evidence="8" id="KW-1185">Reference proteome</keyword>
<dbReference type="CDD" id="cd06174">
    <property type="entry name" value="MFS"/>
    <property type="match status" value="1"/>
</dbReference>
<evidence type="ECO:0000313" key="7">
    <source>
        <dbReference type="EMBL" id="GIZ41249.1"/>
    </source>
</evidence>
<evidence type="ECO:0008006" key="9">
    <source>
        <dbReference type="Google" id="ProtNLM"/>
    </source>
</evidence>
<dbReference type="GO" id="GO:0016020">
    <property type="term" value="C:membrane"/>
    <property type="evidence" value="ECO:0007669"/>
    <property type="project" value="UniProtKB-SubCell"/>
</dbReference>